<keyword evidence="5" id="KW-0520">NAD</keyword>
<comment type="subunit">
    <text evidence="3">Homotetramer.</text>
</comment>
<dbReference type="Gene3D" id="3.40.309.10">
    <property type="entry name" value="Aldehyde Dehydrogenase, Chain A, domain 2"/>
    <property type="match status" value="1"/>
</dbReference>
<evidence type="ECO:0000256" key="7">
    <source>
        <dbReference type="ARBA" id="ARBA00039134"/>
    </source>
</evidence>
<keyword evidence="13" id="KW-1185">Reference proteome</keyword>
<evidence type="ECO:0000256" key="1">
    <source>
        <dbReference type="ARBA" id="ARBA00004891"/>
    </source>
</evidence>
<accession>A0A8C0EML3</accession>
<comment type="similarity">
    <text evidence="2 10">Belongs to the aldehyde dehydrogenase family.</text>
</comment>
<feature type="domain" description="Aldehyde dehydrogenase" evidence="11">
    <location>
        <begin position="228"/>
        <end position="456"/>
    </location>
</feature>
<feature type="active site" evidence="9">
    <location>
        <position position="248"/>
    </location>
</feature>
<dbReference type="PANTHER" id="PTHR11699">
    <property type="entry name" value="ALDEHYDE DEHYDROGENASE-RELATED"/>
    <property type="match status" value="1"/>
</dbReference>
<dbReference type="AlphaFoldDB" id="A0A8C0EML3"/>
<proteinExistence type="inferred from homology"/>
<evidence type="ECO:0000256" key="6">
    <source>
        <dbReference type="ARBA" id="ARBA00023098"/>
    </source>
</evidence>
<protein>
    <recommendedName>
        <fullName evidence="7">retinal dehydrogenase</fullName>
        <ecNumber evidence="7">1.2.1.36</ecNumber>
    </recommendedName>
</protein>
<reference evidence="12" key="2">
    <citation type="submission" date="2025-09" db="UniProtKB">
        <authorList>
            <consortium name="Ensembl"/>
        </authorList>
    </citation>
    <scope>IDENTIFICATION</scope>
</reference>
<dbReference type="PROSITE" id="PS00687">
    <property type="entry name" value="ALDEHYDE_DEHYDR_GLU"/>
    <property type="match status" value="1"/>
</dbReference>
<dbReference type="FunFam" id="3.40.309.10:FF:000001">
    <property type="entry name" value="Mitochondrial aldehyde dehydrogenase 2"/>
    <property type="match status" value="1"/>
</dbReference>
<dbReference type="Ensembl" id="ENSBOBT00000005415.1">
    <property type="protein sequence ID" value="ENSBOBP00000005269.1"/>
    <property type="gene ID" value="ENSBOBG00000003444.1"/>
</dbReference>
<evidence type="ECO:0000256" key="5">
    <source>
        <dbReference type="ARBA" id="ARBA00023027"/>
    </source>
</evidence>
<dbReference type="InterPro" id="IPR016163">
    <property type="entry name" value="Ald_DH_C"/>
</dbReference>
<sequence length="456" mass="50476">MTSSKIEMPGEVKADPAALMASLHLLPSPTLNLEIKYTKIFINNEWQNSESGRIFPVYNPATGEQICEIQEADKVDTDKAVRAARLAFSLGSVWRRMDASERGHLLDKLADLVERDRAVLATMESLNSGKPFLQAFYVDLQGVIKTLRYYAGWADKIHGMTIPVDGDYFTFTRHEPIGVCGQIIPWNFPLLMFAWKIAPALCCGNTVVIKPAEQTPLSALYMGALIKEVGKLIQEAAGRSNLKRVTLELGGKSPNIIFADADLDYAVEQAHQGVFFNQGQCCTAGSRIYVEESIYEEFVRRSVERAKRRVVGSPFDPTTEQGPQIDKKQYNKILELIQSGITEGAKLECGGKGLGRKGFFIEPTVFSNVTDDMRIAKEEIFGPVQEILRFKTMDEVIERANNSDFGLVAAVFTNDINKALTVSSAMQAGTVWINCYNALNAQSPFGGFKMSGNGRE</sequence>
<evidence type="ECO:0000313" key="12">
    <source>
        <dbReference type="Ensembl" id="ENSBOBP00000005269.1"/>
    </source>
</evidence>
<evidence type="ECO:0000256" key="3">
    <source>
        <dbReference type="ARBA" id="ARBA00011881"/>
    </source>
</evidence>
<dbReference type="Proteomes" id="UP000694567">
    <property type="component" value="Unplaced"/>
</dbReference>
<evidence type="ECO:0000259" key="11">
    <source>
        <dbReference type="Pfam" id="PF00171"/>
    </source>
</evidence>
<dbReference type="CDD" id="cd07141">
    <property type="entry name" value="ALDH_F1AB_F2_RALDH1"/>
    <property type="match status" value="1"/>
</dbReference>
<evidence type="ECO:0000256" key="2">
    <source>
        <dbReference type="ARBA" id="ARBA00009986"/>
    </source>
</evidence>
<evidence type="ECO:0000256" key="9">
    <source>
        <dbReference type="PROSITE-ProRule" id="PRU10007"/>
    </source>
</evidence>
<dbReference type="EC" id="1.2.1.36" evidence="7"/>
<keyword evidence="6" id="KW-0443">Lipid metabolism</keyword>
<evidence type="ECO:0000256" key="8">
    <source>
        <dbReference type="ARBA" id="ARBA00051505"/>
    </source>
</evidence>
<dbReference type="PROSITE" id="PS00070">
    <property type="entry name" value="ALDEHYDE_DEHYDR_CYS"/>
    <property type="match status" value="1"/>
</dbReference>
<dbReference type="InterPro" id="IPR016160">
    <property type="entry name" value="Ald_DH_CS_CYS"/>
</dbReference>
<reference evidence="12" key="1">
    <citation type="submission" date="2025-08" db="UniProtKB">
        <authorList>
            <consortium name="Ensembl"/>
        </authorList>
    </citation>
    <scope>IDENTIFICATION</scope>
</reference>
<dbReference type="InterPro" id="IPR029510">
    <property type="entry name" value="Ald_DH_CS_GLU"/>
</dbReference>
<comment type="catalytic activity">
    <reaction evidence="8">
        <text>all-trans-retinal + NAD(+) + H2O = all-trans-retinoate + NADH + 2 H(+)</text>
        <dbReference type="Rhea" id="RHEA:42080"/>
        <dbReference type="ChEBI" id="CHEBI:15377"/>
        <dbReference type="ChEBI" id="CHEBI:15378"/>
        <dbReference type="ChEBI" id="CHEBI:17898"/>
        <dbReference type="ChEBI" id="CHEBI:35291"/>
        <dbReference type="ChEBI" id="CHEBI:57540"/>
        <dbReference type="ChEBI" id="CHEBI:57945"/>
        <dbReference type="EC" id="1.2.1.36"/>
    </reaction>
    <physiologicalReaction direction="left-to-right" evidence="8">
        <dbReference type="Rhea" id="RHEA:42081"/>
    </physiologicalReaction>
</comment>
<dbReference type="GO" id="GO:0006629">
    <property type="term" value="P:lipid metabolic process"/>
    <property type="evidence" value="ECO:0007669"/>
    <property type="project" value="UniProtKB-KW"/>
</dbReference>
<dbReference type="SUPFAM" id="SSF53720">
    <property type="entry name" value="ALDH-like"/>
    <property type="match status" value="1"/>
</dbReference>
<evidence type="ECO:0000256" key="10">
    <source>
        <dbReference type="RuleBase" id="RU003345"/>
    </source>
</evidence>
<keyword evidence="4 10" id="KW-0560">Oxidoreductase</keyword>
<comment type="pathway">
    <text evidence="1">Cofactor metabolism; retinol metabolism.</text>
</comment>
<dbReference type="GO" id="GO:0001758">
    <property type="term" value="F:retinal dehydrogenase (NAD+) activity"/>
    <property type="evidence" value="ECO:0007669"/>
    <property type="project" value="UniProtKB-EC"/>
</dbReference>
<dbReference type="InterPro" id="IPR016162">
    <property type="entry name" value="Ald_DH_N"/>
</dbReference>
<dbReference type="FunFam" id="3.40.605.10:FF:000050">
    <property type="entry name" value="Aldehyde dehydrogenase, mitochondrial"/>
    <property type="match status" value="1"/>
</dbReference>
<dbReference type="Gene3D" id="3.40.605.10">
    <property type="entry name" value="Aldehyde Dehydrogenase, Chain A, domain 1"/>
    <property type="match status" value="2"/>
</dbReference>
<dbReference type="InterPro" id="IPR015590">
    <property type="entry name" value="Aldehyde_DH_dom"/>
</dbReference>
<dbReference type="InterPro" id="IPR016161">
    <property type="entry name" value="Ald_DH/histidinol_DH"/>
</dbReference>
<organism evidence="12 13">
    <name type="scientific">Bubo bubo</name>
    <name type="common">Eurasian eagle-owl</name>
    <name type="synonym">Strix bubo</name>
    <dbReference type="NCBI Taxonomy" id="30461"/>
    <lineage>
        <taxon>Eukaryota</taxon>
        <taxon>Metazoa</taxon>
        <taxon>Chordata</taxon>
        <taxon>Craniata</taxon>
        <taxon>Vertebrata</taxon>
        <taxon>Euteleostomi</taxon>
        <taxon>Archelosauria</taxon>
        <taxon>Archosauria</taxon>
        <taxon>Dinosauria</taxon>
        <taxon>Saurischia</taxon>
        <taxon>Theropoda</taxon>
        <taxon>Coelurosauria</taxon>
        <taxon>Aves</taxon>
        <taxon>Neognathae</taxon>
        <taxon>Neoaves</taxon>
        <taxon>Telluraves</taxon>
        <taxon>Strigiformes</taxon>
        <taxon>Strigidae</taxon>
        <taxon>Bubo</taxon>
    </lineage>
</organism>
<dbReference type="Pfam" id="PF00171">
    <property type="entry name" value="Aldedh"/>
    <property type="match status" value="1"/>
</dbReference>
<evidence type="ECO:0000256" key="4">
    <source>
        <dbReference type="ARBA" id="ARBA00023002"/>
    </source>
</evidence>
<name>A0A8C0EML3_BUBBB</name>
<evidence type="ECO:0000313" key="13">
    <source>
        <dbReference type="Proteomes" id="UP000694567"/>
    </source>
</evidence>